<sequence>MGLLGVGSSVPGVGRSCLRGRLHHLRSAHWCYRGQVQQEGCGDDMLRRAYLCHGDDRGSHELLAAGDSTHAHGRWGVLLHPGLQQHDIGPVSRVHPCLGPRSLQLGHLPRLRSILRCGELCDGS</sequence>
<protein>
    <submittedName>
        <fullName evidence="1">Uncharacterized protein</fullName>
    </submittedName>
</protein>
<accession>A0A5B7H267</accession>
<evidence type="ECO:0000313" key="2">
    <source>
        <dbReference type="Proteomes" id="UP000324222"/>
    </source>
</evidence>
<proteinExistence type="predicted"/>
<dbReference type="AlphaFoldDB" id="A0A5B7H267"/>
<keyword evidence="2" id="KW-1185">Reference proteome</keyword>
<name>A0A5B7H267_PORTR</name>
<dbReference type="Proteomes" id="UP000324222">
    <property type="component" value="Unassembled WGS sequence"/>
</dbReference>
<evidence type="ECO:0000313" key="1">
    <source>
        <dbReference type="EMBL" id="MPC64029.1"/>
    </source>
</evidence>
<gene>
    <name evidence="1" type="ORF">E2C01_058139</name>
</gene>
<dbReference type="EMBL" id="VSRR010021563">
    <property type="protein sequence ID" value="MPC64029.1"/>
    <property type="molecule type" value="Genomic_DNA"/>
</dbReference>
<reference evidence="1 2" key="1">
    <citation type="submission" date="2019-05" db="EMBL/GenBank/DDBJ databases">
        <title>Another draft genome of Portunus trituberculatus and its Hox gene families provides insights of decapod evolution.</title>
        <authorList>
            <person name="Jeong J.-H."/>
            <person name="Song I."/>
            <person name="Kim S."/>
            <person name="Choi T."/>
            <person name="Kim D."/>
            <person name="Ryu S."/>
            <person name="Kim W."/>
        </authorList>
    </citation>
    <scope>NUCLEOTIDE SEQUENCE [LARGE SCALE GENOMIC DNA]</scope>
    <source>
        <tissue evidence="1">Muscle</tissue>
    </source>
</reference>
<comment type="caution">
    <text evidence="1">The sequence shown here is derived from an EMBL/GenBank/DDBJ whole genome shotgun (WGS) entry which is preliminary data.</text>
</comment>
<organism evidence="1 2">
    <name type="scientific">Portunus trituberculatus</name>
    <name type="common">Swimming crab</name>
    <name type="synonym">Neptunus trituberculatus</name>
    <dbReference type="NCBI Taxonomy" id="210409"/>
    <lineage>
        <taxon>Eukaryota</taxon>
        <taxon>Metazoa</taxon>
        <taxon>Ecdysozoa</taxon>
        <taxon>Arthropoda</taxon>
        <taxon>Crustacea</taxon>
        <taxon>Multicrustacea</taxon>
        <taxon>Malacostraca</taxon>
        <taxon>Eumalacostraca</taxon>
        <taxon>Eucarida</taxon>
        <taxon>Decapoda</taxon>
        <taxon>Pleocyemata</taxon>
        <taxon>Brachyura</taxon>
        <taxon>Eubrachyura</taxon>
        <taxon>Portunoidea</taxon>
        <taxon>Portunidae</taxon>
        <taxon>Portuninae</taxon>
        <taxon>Portunus</taxon>
    </lineage>
</organism>